<gene>
    <name evidence="2" type="ORF">Cylst_0266</name>
</gene>
<dbReference type="AlphaFoldDB" id="K9WR40"/>
<organism evidence="2 3">
    <name type="scientific">Cylindrospermum stagnale PCC 7417</name>
    <dbReference type="NCBI Taxonomy" id="56107"/>
    <lineage>
        <taxon>Bacteria</taxon>
        <taxon>Bacillati</taxon>
        <taxon>Cyanobacteriota</taxon>
        <taxon>Cyanophyceae</taxon>
        <taxon>Nostocales</taxon>
        <taxon>Nostocaceae</taxon>
        <taxon>Cylindrospermum</taxon>
    </lineage>
</organism>
<dbReference type="STRING" id="56107.Cylst_0266"/>
<sequence>MLTFGDNFGYKKTLPEIAKVVRLENAQSLHHFLANSPWAVNKLRDQRLELLSKGLNSRSFILIIDETGDKKKGKRTDYVARQYIGNLGKIEHLIVSVNAYGVFEDIITFKLSSIYF</sequence>
<feature type="domain" description="Transposase IS701-like DDE" evidence="1">
    <location>
        <begin position="11"/>
        <end position="98"/>
    </location>
</feature>
<dbReference type="Pfam" id="PF13546">
    <property type="entry name" value="DDE_5"/>
    <property type="match status" value="1"/>
</dbReference>
<dbReference type="OrthoDB" id="517776at2"/>
<dbReference type="PATRIC" id="fig|56107.3.peg.297"/>
<dbReference type="Proteomes" id="UP000010475">
    <property type="component" value="Chromosome"/>
</dbReference>
<keyword evidence="3" id="KW-1185">Reference proteome</keyword>
<dbReference type="KEGG" id="csg:Cylst_0266"/>
<evidence type="ECO:0000313" key="2">
    <source>
        <dbReference type="EMBL" id="AFZ22638.1"/>
    </source>
</evidence>
<dbReference type="HOGENOM" id="CLU_168846_0_0_3"/>
<dbReference type="eggNOG" id="COG5659">
    <property type="taxonomic scope" value="Bacteria"/>
</dbReference>
<proteinExistence type="predicted"/>
<dbReference type="PANTHER" id="PTHR33627">
    <property type="entry name" value="TRANSPOSASE"/>
    <property type="match status" value="1"/>
</dbReference>
<name>K9WR40_9NOST</name>
<evidence type="ECO:0000259" key="1">
    <source>
        <dbReference type="Pfam" id="PF13546"/>
    </source>
</evidence>
<protein>
    <recommendedName>
        <fullName evidence="1">Transposase IS701-like DDE domain-containing protein</fullName>
    </recommendedName>
</protein>
<dbReference type="InterPro" id="IPR038721">
    <property type="entry name" value="IS701-like_DDE_dom"/>
</dbReference>
<reference evidence="2 3" key="1">
    <citation type="submission" date="2012-06" db="EMBL/GenBank/DDBJ databases">
        <title>Finished chromosome of genome of Cylindrospermum stagnale PCC 7417.</title>
        <authorList>
            <consortium name="US DOE Joint Genome Institute"/>
            <person name="Gugger M."/>
            <person name="Coursin T."/>
            <person name="Rippka R."/>
            <person name="Tandeau De Marsac N."/>
            <person name="Huntemann M."/>
            <person name="Wei C.-L."/>
            <person name="Han J."/>
            <person name="Detter J.C."/>
            <person name="Han C."/>
            <person name="Tapia R."/>
            <person name="Chen A."/>
            <person name="Kyrpides N."/>
            <person name="Mavromatis K."/>
            <person name="Markowitz V."/>
            <person name="Szeto E."/>
            <person name="Ivanova N."/>
            <person name="Pagani I."/>
            <person name="Pati A."/>
            <person name="Goodwin L."/>
            <person name="Nordberg H.P."/>
            <person name="Cantor M.N."/>
            <person name="Hua S.X."/>
            <person name="Woyke T."/>
            <person name="Kerfeld C.A."/>
        </authorList>
    </citation>
    <scope>NUCLEOTIDE SEQUENCE [LARGE SCALE GENOMIC DNA]</scope>
    <source>
        <strain evidence="2 3">PCC 7417</strain>
    </source>
</reference>
<dbReference type="EMBL" id="CP003642">
    <property type="protein sequence ID" value="AFZ22638.1"/>
    <property type="molecule type" value="Genomic_DNA"/>
</dbReference>
<dbReference type="InterPro" id="IPR039365">
    <property type="entry name" value="IS701-like"/>
</dbReference>
<accession>K9WR40</accession>
<dbReference type="PANTHER" id="PTHR33627:SF1">
    <property type="entry name" value="TRANSPOSASE"/>
    <property type="match status" value="1"/>
</dbReference>
<evidence type="ECO:0000313" key="3">
    <source>
        <dbReference type="Proteomes" id="UP000010475"/>
    </source>
</evidence>